<evidence type="ECO:0000313" key="2">
    <source>
        <dbReference type="EMBL" id="GIX95411.1"/>
    </source>
</evidence>
<gene>
    <name evidence="2" type="ORF">CDAR_174441</name>
</gene>
<dbReference type="AlphaFoldDB" id="A0AAV4PI40"/>
<feature type="compositionally biased region" description="Basic and acidic residues" evidence="1">
    <location>
        <begin position="1"/>
        <end position="12"/>
    </location>
</feature>
<sequence length="164" mass="18576">MKFGTKEKKENNIRYVLDDDDVPTEIPGSRQKPIHQPNADPLSPQKARANYSSLSQKAQKFDADHCSSHHVRPDMRKTTIARMLLWFRQRKQMKFPAAISLCYLAELPHPTLTTTLSTHALARAQCVAGPANRALKWRTPGKNVGKTRCAFGRVMRNVKLIKAN</sequence>
<proteinExistence type="predicted"/>
<name>A0AAV4PI40_9ARAC</name>
<keyword evidence="3" id="KW-1185">Reference proteome</keyword>
<accession>A0AAV4PI40</accession>
<protein>
    <submittedName>
        <fullName evidence="2">Uncharacterized protein</fullName>
    </submittedName>
</protein>
<evidence type="ECO:0000256" key="1">
    <source>
        <dbReference type="SAM" id="MobiDB-lite"/>
    </source>
</evidence>
<dbReference type="EMBL" id="BPLQ01002737">
    <property type="protein sequence ID" value="GIX95411.1"/>
    <property type="molecule type" value="Genomic_DNA"/>
</dbReference>
<organism evidence="2 3">
    <name type="scientific">Caerostris darwini</name>
    <dbReference type="NCBI Taxonomy" id="1538125"/>
    <lineage>
        <taxon>Eukaryota</taxon>
        <taxon>Metazoa</taxon>
        <taxon>Ecdysozoa</taxon>
        <taxon>Arthropoda</taxon>
        <taxon>Chelicerata</taxon>
        <taxon>Arachnida</taxon>
        <taxon>Araneae</taxon>
        <taxon>Araneomorphae</taxon>
        <taxon>Entelegynae</taxon>
        <taxon>Araneoidea</taxon>
        <taxon>Araneidae</taxon>
        <taxon>Caerostris</taxon>
    </lineage>
</organism>
<comment type="caution">
    <text evidence="2">The sequence shown here is derived from an EMBL/GenBank/DDBJ whole genome shotgun (WGS) entry which is preliminary data.</text>
</comment>
<feature type="region of interest" description="Disordered" evidence="1">
    <location>
        <begin position="1"/>
        <end position="52"/>
    </location>
</feature>
<reference evidence="2 3" key="1">
    <citation type="submission" date="2021-06" db="EMBL/GenBank/DDBJ databases">
        <title>Caerostris darwini draft genome.</title>
        <authorList>
            <person name="Kono N."/>
            <person name="Arakawa K."/>
        </authorList>
    </citation>
    <scope>NUCLEOTIDE SEQUENCE [LARGE SCALE GENOMIC DNA]</scope>
</reference>
<dbReference type="Proteomes" id="UP001054837">
    <property type="component" value="Unassembled WGS sequence"/>
</dbReference>
<evidence type="ECO:0000313" key="3">
    <source>
        <dbReference type="Proteomes" id="UP001054837"/>
    </source>
</evidence>